<proteinExistence type="predicted"/>
<name>A0A927R2K0_9ACTN</name>
<evidence type="ECO:0000256" key="3">
    <source>
        <dbReference type="SAM" id="MobiDB-lite"/>
    </source>
</evidence>
<evidence type="ECO:0000313" key="6">
    <source>
        <dbReference type="Proteomes" id="UP000649753"/>
    </source>
</evidence>
<dbReference type="Pfam" id="PF00005">
    <property type="entry name" value="ABC_tran"/>
    <property type="match status" value="2"/>
</dbReference>
<dbReference type="Gene3D" id="3.40.50.300">
    <property type="entry name" value="P-loop containing nucleotide triphosphate hydrolases"/>
    <property type="match status" value="2"/>
</dbReference>
<dbReference type="InterPro" id="IPR003593">
    <property type="entry name" value="AAA+_ATPase"/>
</dbReference>
<feature type="domain" description="ABC transporter" evidence="4">
    <location>
        <begin position="373"/>
        <end position="563"/>
    </location>
</feature>
<comment type="caution">
    <text evidence="5">The sequence shown here is derived from an EMBL/GenBank/DDBJ whole genome shotgun (WGS) entry which is preliminary data.</text>
</comment>
<keyword evidence="6" id="KW-1185">Reference proteome</keyword>
<dbReference type="EMBL" id="JADBEB010000001">
    <property type="protein sequence ID" value="MBE1490858.1"/>
    <property type="molecule type" value="Genomic_DNA"/>
</dbReference>
<dbReference type="SUPFAM" id="SSF52540">
    <property type="entry name" value="P-loop containing nucleoside triphosphate hydrolases"/>
    <property type="match status" value="2"/>
</dbReference>
<organism evidence="5 6">
    <name type="scientific">Plantactinospora soyae</name>
    <dbReference type="NCBI Taxonomy" id="1544732"/>
    <lineage>
        <taxon>Bacteria</taxon>
        <taxon>Bacillati</taxon>
        <taxon>Actinomycetota</taxon>
        <taxon>Actinomycetes</taxon>
        <taxon>Micromonosporales</taxon>
        <taxon>Micromonosporaceae</taxon>
        <taxon>Plantactinospora</taxon>
    </lineage>
</organism>
<dbReference type="PANTHER" id="PTHR42855:SF2">
    <property type="entry name" value="DRUG RESISTANCE ABC TRANSPORTER,ATP-BINDING PROTEIN"/>
    <property type="match status" value="1"/>
</dbReference>
<accession>A0A927R2K0</accession>
<evidence type="ECO:0000256" key="2">
    <source>
        <dbReference type="ARBA" id="ARBA00022840"/>
    </source>
</evidence>
<dbReference type="InterPro" id="IPR051309">
    <property type="entry name" value="ABCF_ATPase"/>
</dbReference>
<dbReference type="PROSITE" id="PS50893">
    <property type="entry name" value="ABC_TRANSPORTER_2"/>
    <property type="match status" value="2"/>
</dbReference>
<dbReference type="CDD" id="cd03221">
    <property type="entry name" value="ABCF_EF-3"/>
    <property type="match status" value="2"/>
</dbReference>
<dbReference type="SMART" id="SM00382">
    <property type="entry name" value="AAA"/>
    <property type="match status" value="2"/>
</dbReference>
<dbReference type="RefSeq" id="WP_192770063.1">
    <property type="nucleotide sequence ID" value="NZ_JADBEB010000001.1"/>
</dbReference>
<dbReference type="GO" id="GO:0016887">
    <property type="term" value="F:ATP hydrolysis activity"/>
    <property type="evidence" value="ECO:0007669"/>
    <property type="project" value="InterPro"/>
</dbReference>
<gene>
    <name evidence="5" type="ORF">H4W31_006496</name>
</gene>
<keyword evidence="2" id="KW-0067">ATP-binding</keyword>
<dbReference type="AlphaFoldDB" id="A0A927R2K0"/>
<dbReference type="GO" id="GO:0005524">
    <property type="term" value="F:ATP binding"/>
    <property type="evidence" value="ECO:0007669"/>
    <property type="project" value="UniProtKB-KW"/>
</dbReference>
<dbReference type="PROSITE" id="PS00211">
    <property type="entry name" value="ABC_TRANSPORTER_1"/>
    <property type="match status" value="2"/>
</dbReference>
<dbReference type="InterPro" id="IPR017871">
    <property type="entry name" value="ABC_transporter-like_CS"/>
</dbReference>
<dbReference type="FunFam" id="3.40.50.300:FF:000011">
    <property type="entry name" value="Putative ABC transporter ATP-binding component"/>
    <property type="match status" value="1"/>
</dbReference>
<dbReference type="Proteomes" id="UP000649753">
    <property type="component" value="Unassembled WGS sequence"/>
</dbReference>
<feature type="domain" description="ABC transporter" evidence="4">
    <location>
        <begin position="2"/>
        <end position="257"/>
    </location>
</feature>
<evidence type="ECO:0000256" key="1">
    <source>
        <dbReference type="ARBA" id="ARBA00022741"/>
    </source>
</evidence>
<sequence length="563" mass="61771">MLKAFSLAKRHDGDALFASLNLVLDRGDRIGLVGPNGSGKSTLLRVLAGIEPPSAGQVARSPDITIGYFAQQTPDPQLRVGDFLAEGMGELVAVTNRLDALREQMSSGATDQGLFTEYGDLDDRWTQLTGWQAPTWLAQVRQRLDVEHIPDAATLGEVSGGEQARLTLARVLLESPQLLLLDEPTNHLDADGIAWLGDWLARFPGGVLVASHDRDFLDRAVTRIVELDGIHEEPQFYTGGYTDYRAEKARRWARLLSDYEAQEKDRRRWEEDIGRTKAQAREVEEGGVKRGRDQQNRYAKKVAKKAKARERRLRRQMLAARWLAEPQTRPPLVLAFPAVAPDDDTSAPQDGPADGIGSTTAATAPVPPDVPVLQVTGLTVALGGRTVLRDVDLTVGGGDRILVSGRNGAGKSTLLRVFAGRLTPDGGQLSGRGLLLPQTHDTVRSDVRVFDYFRSRVPVYAEDAERLLEGYLFGPDQLRRPLRALSAGELRRLLLAIMANSPARVLLLDEPTNFLDLDALDVTERALAEFRGTLLVVTHDARFAAAIGCARRWEVADGRVTEV</sequence>
<feature type="region of interest" description="Disordered" evidence="3">
    <location>
        <begin position="340"/>
        <end position="368"/>
    </location>
</feature>
<evidence type="ECO:0000313" key="5">
    <source>
        <dbReference type="EMBL" id="MBE1490858.1"/>
    </source>
</evidence>
<keyword evidence="1" id="KW-0547">Nucleotide-binding</keyword>
<protein>
    <submittedName>
        <fullName evidence="5">ATPase subunit of ABC transporter with duplicated ATPase domains</fullName>
    </submittedName>
</protein>
<reference evidence="5" key="1">
    <citation type="submission" date="2020-10" db="EMBL/GenBank/DDBJ databases">
        <title>Sequencing the genomes of 1000 actinobacteria strains.</title>
        <authorList>
            <person name="Klenk H.-P."/>
        </authorList>
    </citation>
    <scope>NUCLEOTIDE SEQUENCE</scope>
    <source>
        <strain evidence="5">DSM 46832</strain>
    </source>
</reference>
<dbReference type="InterPro" id="IPR003439">
    <property type="entry name" value="ABC_transporter-like_ATP-bd"/>
</dbReference>
<dbReference type="InterPro" id="IPR027417">
    <property type="entry name" value="P-loop_NTPase"/>
</dbReference>
<evidence type="ECO:0000259" key="4">
    <source>
        <dbReference type="PROSITE" id="PS50893"/>
    </source>
</evidence>
<dbReference type="PANTHER" id="PTHR42855">
    <property type="entry name" value="ABC TRANSPORTER ATP-BINDING SUBUNIT"/>
    <property type="match status" value="1"/>
</dbReference>